<dbReference type="InterPro" id="IPR036565">
    <property type="entry name" value="Mur-like_cat_sf"/>
</dbReference>
<protein>
    <recommendedName>
        <fullName evidence="7 8">UDP-N-acetylmuramoylalanine--D-glutamate ligase</fullName>
        <ecNumber evidence="7 8">6.3.2.9</ecNumber>
    </recommendedName>
    <alternativeName>
        <fullName evidence="7">D-glutamic acid-adding enzyme</fullName>
    </alternativeName>
    <alternativeName>
        <fullName evidence="7">UDP-N-acetylmuramoyl-L-alanyl-D-glutamate synthetase</fullName>
    </alternativeName>
</protein>
<dbReference type="NCBIfam" id="TIGR01087">
    <property type="entry name" value="murD"/>
    <property type="match status" value="1"/>
</dbReference>
<evidence type="ECO:0000256" key="8">
    <source>
        <dbReference type="RuleBase" id="RU003664"/>
    </source>
</evidence>
<keyword evidence="6 7" id="KW-0067">ATP-binding</keyword>
<keyword evidence="4 7" id="KW-0436">Ligase</keyword>
<keyword evidence="7 8" id="KW-0132">Cell division</keyword>
<comment type="pathway">
    <text evidence="2 7 8">Cell wall biogenesis; peptidoglycan biosynthesis.</text>
</comment>
<comment type="similarity">
    <text evidence="7">Belongs to the MurCDEF family.</text>
</comment>
<dbReference type="Gene3D" id="3.40.1190.10">
    <property type="entry name" value="Mur-like, catalytic domain"/>
    <property type="match status" value="1"/>
</dbReference>
<evidence type="ECO:0000313" key="12">
    <source>
        <dbReference type="Proteomes" id="UP000427842"/>
    </source>
</evidence>
<dbReference type="Gene3D" id="3.40.50.720">
    <property type="entry name" value="NAD(P)-binding Rossmann-like Domain"/>
    <property type="match status" value="1"/>
</dbReference>
<evidence type="ECO:0000313" key="11">
    <source>
        <dbReference type="EMBL" id="KAB8124890.1"/>
    </source>
</evidence>
<evidence type="ECO:0000259" key="10">
    <source>
        <dbReference type="Pfam" id="PF08245"/>
    </source>
</evidence>
<dbReference type="RefSeq" id="WP_153471171.1">
    <property type="nucleotide sequence ID" value="NZ_QYAZ01000001.1"/>
</dbReference>
<dbReference type="PANTHER" id="PTHR43692:SF1">
    <property type="entry name" value="UDP-N-ACETYLMURAMOYLALANINE--D-GLUTAMATE LIGASE"/>
    <property type="match status" value="1"/>
</dbReference>
<evidence type="ECO:0000256" key="4">
    <source>
        <dbReference type="ARBA" id="ARBA00022598"/>
    </source>
</evidence>
<feature type="domain" description="Mur ligase central" evidence="10">
    <location>
        <begin position="121"/>
        <end position="298"/>
    </location>
</feature>
<evidence type="ECO:0000256" key="2">
    <source>
        <dbReference type="ARBA" id="ARBA00004752"/>
    </source>
</evidence>
<keyword evidence="7 8" id="KW-0961">Cell wall biogenesis/degradation</keyword>
<dbReference type="PANTHER" id="PTHR43692">
    <property type="entry name" value="UDP-N-ACETYLMURAMOYLALANINE--D-GLUTAMATE LIGASE"/>
    <property type="match status" value="1"/>
</dbReference>
<dbReference type="Pfam" id="PF08245">
    <property type="entry name" value="Mur_ligase_M"/>
    <property type="match status" value="1"/>
</dbReference>
<evidence type="ECO:0000256" key="5">
    <source>
        <dbReference type="ARBA" id="ARBA00022741"/>
    </source>
</evidence>
<dbReference type="SUPFAM" id="SSF53623">
    <property type="entry name" value="MurD-like peptide ligases, catalytic domain"/>
    <property type="match status" value="1"/>
</dbReference>
<dbReference type="Proteomes" id="UP000427842">
    <property type="component" value="Unassembled WGS sequence"/>
</dbReference>
<comment type="caution">
    <text evidence="11">The sequence shown here is derived from an EMBL/GenBank/DDBJ whole genome shotgun (WGS) entry which is preliminary data.</text>
</comment>
<comment type="function">
    <text evidence="7 8">Cell wall formation. Catalyzes the addition of glutamate to the nucleotide precursor UDP-N-acetylmuramoyl-L-alanine (UMA).</text>
</comment>
<dbReference type="Gene3D" id="3.90.190.20">
    <property type="entry name" value="Mur ligase, C-terminal domain"/>
    <property type="match status" value="1"/>
</dbReference>
<name>A0ABQ6VXG6_9PROT</name>
<dbReference type="Pfam" id="PF02875">
    <property type="entry name" value="Mur_ligase_C"/>
    <property type="match status" value="1"/>
</dbReference>
<sequence length="466" mass="48779">MNTSFPPTLFAGHHYGVVGLGRNGNAAVTALLAMGASVQAWDDNATSREALPVHPRLKVEPFTTMIGLAGLVLSPGIAHILPTPHPLARMAVAAGVPIVSDAELLFRAVRAAGSRARFAGITGTNGKSTTTVLLAHMLASCGIPVAAGGNLGPAALALPLLPDDGVYVLEMSSYMLERLDRLHFDAACLLNLTPDHLDRHGDMAGYTAAKLHVFDHQRAGDLAVLGATLPDYARLHRFLAATRVRIACVSGADVEQCDYYCTPHALCDRNGVITELDSVTDLPGTHNRENAAAATAMALHLGMPRTDVKAALVSFSALDHRQKLVGQINGVRFINDSKATNADATARALVCHERLVWIAGGTAKAGGIGELAPLFGHVALALLIGRDAPVLAATLAQHDVPYRIVDTLERAVPQALGAARTLGVDVVMLSPACASFDQFSGFEARGARFATLVHDLAHGADGTMTG</sequence>
<comment type="subcellular location">
    <subcellularLocation>
        <location evidence="1 7 8">Cytoplasm</location>
    </subcellularLocation>
</comment>
<organism evidence="11 12">
    <name type="scientific">Komagataeibacter medellinensis</name>
    <dbReference type="NCBI Taxonomy" id="1177712"/>
    <lineage>
        <taxon>Bacteria</taxon>
        <taxon>Pseudomonadati</taxon>
        <taxon>Pseudomonadota</taxon>
        <taxon>Alphaproteobacteria</taxon>
        <taxon>Acetobacterales</taxon>
        <taxon>Acetobacteraceae</taxon>
        <taxon>Komagataeibacter</taxon>
    </lineage>
</organism>
<dbReference type="InterPro" id="IPR004101">
    <property type="entry name" value="Mur_ligase_C"/>
</dbReference>
<keyword evidence="7 8" id="KW-0133">Cell shape</keyword>
<dbReference type="SUPFAM" id="SSF53244">
    <property type="entry name" value="MurD-like peptide ligases, peptide-binding domain"/>
    <property type="match status" value="1"/>
</dbReference>
<comment type="catalytic activity">
    <reaction evidence="7 8">
        <text>UDP-N-acetyl-alpha-D-muramoyl-L-alanine + D-glutamate + ATP = UDP-N-acetyl-alpha-D-muramoyl-L-alanyl-D-glutamate + ADP + phosphate + H(+)</text>
        <dbReference type="Rhea" id="RHEA:16429"/>
        <dbReference type="ChEBI" id="CHEBI:15378"/>
        <dbReference type="ChEBI" id="CHEBI:29986"/>
        <dbReference type="ChEBI" id="CHEBI:30616"/>
        <dbReference type="ChEBI" id="CHEBI:43474"/>
        <dbReference type="ChEBI" id="CHEBI:83898"/>
        <dbReference type="ChEBI" id="CHEBI:83900"/>
        <dbReference type="ChEBI" id="CHEBI:456216"/>
        <dbReference type="EC" id="6.3.2.9"/>
    </reaction>
</comment>
<accession>A0ABQ6VXG6</accession>
<feature type="domain" description="Mur ligase C-terminal" evidence="9">
    <location>
        <begin position="320"/>
        <end position="433"/>
    </location>
</feature>
<evidence type="ECO:0000256" key="7">
    <source>
        <dbReference type="HAMAP-Rule" id="MF_00639"/>
    </source>
</evidence>
<dbReference type="GO" id="GO:0008764">
    <property type="term" value="F:UDP-N-acetylmuramoylalanine-D-glutamate ligase activity"/>
    <property type="evidence" value="ECO:0007669"/>
    <property type="project" value="UniProtKB-EC"/>
</dbReference>
<reference evidence="11 12" key="1">
    <citation type="submission" date="2018-09" db="EMBL/GenBank/DDBJ databases">
        <title>Genome sequence and characterization of the bcs clusters for the production of nanocellulose from the low pH resistant strain Komagataeibacter medellinensis ID13488.</title>
        <authorList>
            <person name="Hernandez-Arriaga A.M."/>
            <person name="Del Cerro C."/>
            <person name="Urbina L."/>
            <person name="Eceiza A."/>
            <person name="Retegi A."/>
            <person name="Prieto M.A."/>
        </authorList>
    </citation>
    <scope>NUCLEOTIDE SEQUENCE [LARGE SCALE GENOMIC DNA]</scope>
    <source>
        <strain evidence="11 12">ID13488</strain>
    </source>
</reference>
<evidence type="ECO:0000259" key="9">
    <source>
        <dbReference type="Pfam" id="PF02875"/>
    </source>
</evidence>
<proteinExistence type="inferred from homology"/>
<evidence type="ECO:0000256" key="1">
    <source>
        <dbReference type="ARBA" id="ARBA00004496"/>
    </source>
</evidence>
<dbReference type="EC" id="6.3.2.9" evidence="7 8"/>
<keyword evidence="5 7" id="KW-0547">Nucleotide-binding</keyword>
<dbReference type="SUPFAM" id="SSF51984">
    <property type="entry name" value="MurCD N-terminal domain"/>
    <property type="match status" value="1"/>
</dbReference>
<keyword evidence="12" id="KW-1185">Reference proteome</keyword>
<evidence type="ECO:0000256" key="3">
    <source>
        <dbReference type="ARBA" id="ARBA00022490"/>
    </source>
</evidence>
<keyword evidence="7 8" id="KW-0573">Peptidoglycan synthesis</keyword>
<gene>
    <name evidence="7" type="primary">murD</name>
    <name evidence="11" type="ORF">D3W54_12575</name>
</gene>
<keyword evidence="7 8" id="KW-0131">Cell cycle</keyword>
<dbReference type="InterPro" id="IPR036615">
    <property type="entry name" value="Mur_ligase_C_dom_sf"/>
</dbReference>
<keyword evidence="3 7" id="KW-0963">Cytoplasm</keyword>
<feature type="binding site" evidence="7">
    <location>
        <begin position="123"/>
        <end position="129"/>
    </location>
    <ligand>
        <name>ATP</name>
        <dbReference type="ChEBI" id="CHEBI:30616"/>
    </ligand>
</feature>
<dbReference type="HAMAP" id="MF_00639">
    <property type="entry name" value="MurD"/>
    <property type="match status" value="1"/>
</dbReference>
<dbReference type="InterPro" id="IPR005762">
    <property type="entry name" value="MurD"/>
</dbReference>
<evidence type="ECO:0000256" key="6">
    <source>
        <dbReference type="ARBA" id="ARBA00022840"/>
    </source>
</evidence>
<dbReference type="InterPro" id="IPR013221">
    <property type="entry name" value="Mur_ligase_cen"/>
</dbReference>
<dbReference type="EMBL" id="QYAZ01000001">
    <property type="protein sequence ID" value="KAB8124890.1"/>
    <property type="molecule type" value="Genomic_DNA"/>
</dbReference>